<protein>
    <submittedName>
        <fullName evidence="1">Uncharacterized protein</fullName>
    </submittedName>
</protein>
<dbReference type="AlphaFoldDB" id="A0A177N900"/>
<gene>
    <name evidence="1" type="ORF">A1355_13075</name>
</gene>
<evidence type="ECO:0000313" key="1">
    <source>
        <dbReference type="EMBL" id="OAI13963.1"/>
    </source>
</evidence>
<evidence type="ECO:0000313" key="2">
    <source>
        <dbReference type="Proteomes" id="UP000077628"/>
    </source>
</evidence>
<dbReference type="EMBL" id="LUUK01000205">
    <property type="protein sequence ID" value="OAI13963.1"/>
    <property type="molecule type" value="Genomic_DNA"/>
</dbReference>
<dbReference type="STRING" id="702114.A1355_13075"/>
<sequence>MKNRRAKYGHTRIRRGFSVAAKAAARPIFFFMLRGDEAFHDGYLDAINRKFLSGFDAEIRLMD</sequence>
<name>A0A177N900_9GAMM</name>
<accession>A0A177N900</accession>
<dbReference type="Proteomes" id="UP000077628">
    <property type="component" value="Unassembled WGS sequence"/>
</dbReference>
<comment type="caution">
    <text evidence="1">The sequence shown here is derived from an EMBL/GenBank/DDBJ whole genome shotgun (WGS) entry which is preliminary data.</text>
</comment>
<reference evidence="2" key="1">
    <citation type="submission" date="2016-03" db="EMBL/GenBank/DDBJ databases">
        <authorList>
            <person name="Heylen K."/>
            <person name="De Vos P."/>
            <person name="Vekeman B."/>
        </authorList>
    </citation>
    <scope>NUCLEOTIDE SEQUENCE [LARGE SCALE GENOMIC DNA]</scope>
    <source>
        <strain evidence="2">R-45383</strain>
    </source>
</reference>
<keyword evidence="2" id="KW-1185">Reference proteome</keyword>
<proteinExistence type="predicted"/>
<organism evidence="1 2">
    <name type="scientific">Methylomonas koyamae</name>
    <dbReference type="NCBI Taxonomy" id="702114"/>
    <lineage>
        <taxon>Bacteria</taxon>
        <taxon>Pseudomonadati</taxon>
        <taxon>Pseudomonadota</taxon>
        <taxon>Gammaproteobacteria</taxon>
        <taxon>Methylococcales</taxon>
        <taxon>Methylococcaceae</taxon>
        <taxon>Methylomonas</taxon>
    </lineage>
</organism>